<dbReference type="AlphaFoldDB" id="A0A1Y2E6S2"/>
<feature type="region of interest" description="Disordered" evidence="1">
    <location>
        <begin position="196"/>
        <end position="221"/>
    </location>
</feature>
<dbReference type="InParanoid" id="A0A1Y2E6S2"/>
<gene>
    <name evidence="2" type="ORF">BCR38DRAFT_509981</name>
</gene>
<feature type="compositionally biased region" description="Polar residues" evidence="1">
    <location>
        <begin position="210"/>
        <end position="221"/>
    </location>
</feature>
<sequence>MEEVQKSCQYWSCRRGLSKVINVNEGCLQRKALMRVTNLIAHVTVDSFCCKDVSLVSGVKLENIGVFQVLAALAEGEMKWNDWFGVAARAFVGCPLSPCRSIWRHYHHCAMAGYVNKHGTQRIILHGGHRRLGVLAGGLGEFRIQGVKGDFAVIDASDTKVMIARTMEKVQASILKANPERYHQPQSLQTLASGCHRQSFAPDGPKQRHSSSSATKEPNDM</sequence>
<dbReference type="Proteomes" id="UP000193689">
    <property type="component" value="Unassembled WGS sequence"/>
</dbReference>
<evidence type="ECO:0000313" key="3">
    <source>
        <dbReference type="Proteomes" id="UP000193689"/>
    </source>
</evidence>
<dbReference type="OrthoDB" id="3526561at2759"/>
<evidence type="ECO:0000313" key="2">
    <source>
        <dbReference type="EMBL" id="ORY67251.1"/>
    </source>
</evidence>
<comment type="caution">
    <text evidence="2">The sequence shown here is derived from an EMBL/GenBank/DDBJ whole genome shotgun (WGS) entry which is preliminary data.</text>
</comment>
<dbReference type="RefSeq" id="XP_040717875.1">
    <property type="nucleotide sequence ID" value="XM_040865002.1"/>
</dbReference>
<evidence type="ECO:0000256" key="1">
    <source>
        <dbReference type="SAM" id="MobiDB-lite"/>
    </source>
</evidence>
<dbReference type="EMBL" id="MCFJ01000004">
    <property type="protein sequence ID" value="ORY67251.1"/>
    <property type="molecule type" value="Genomic_DNA"/>
</dbReference>
<keyword evidence="3" id="KW-1185">Reference proteome</keyword>
<reference evidence="2 3" key="1">
    <citation type="submission" date="2016-07" db="EMBL/GenBank/DDBJ databases">
        <title>Pervasive Adenine N6-methylation of Active Genes in Fungi.</title>
        <authorList>
            <consortium name="DOE Joint Genome Institute"/>
            <person name="Mondo S.J."/>
            <person name="Dannebaum R.O."/>
            <person name="Kuo R.C."/>
            <person name="Labutti K."/>
            <person name="Haridas S."/>
            <person name="Kuo A."/>
            <person name="Salamov A."/>
            <person name="Ahrendt S.R."/>
            <person name="Lipzen A."/>
            <person name="Sullivan W."/>
            <person name="Andreopoulos W.B."/>
            <person name="Clum A."/>
            <person name="Lindquist E."/>
            <person name="Daum C."/>
            <person name="Ramamoorthy G.K."/>
            <person name="Gryganskyi A."/>
            <person name="Culley D."/>
            <person name="Magnuson J.K."/>
            <person name="James T.Y."/>
            <person name="O'Malley M.A."/>
            <person name="Stajich J.E."/>
            <person name="Spatafora J.W."/>
            <person name="Visel A."/>
            <person name="Grigoriev I.V."/>
        </authorList>
    </citation>
    <scope>NUCLEOTIDE SEQUENCE [LARGE SCALE GENOMIC DNA]</scope>
    <source>
        <strain evidence="2 3">CBS 129021</strain>
    </source>
</reference>
<proteinExistence type="predicted"/>
<organism evidence="2 3">
    <name type="scientific">Pseudomassariella vexata</name>
    <dbReference type="NCBI Taxonomy" id="1141098"/>
    <lineage>
        <taxon>Eukaryota</taxon>
        <taxon>Fungi</taxon>
        <taxon>Dikarya</taxon>
        <taxon>Ascomycota</taxon>
        <taxon>Pezizomycotina</taxon>
        <taxon>Sordariomycetes</taxon>
        <taxon>Xylariomycetidae</taxon>
        <taxon>Amphisphaeriales</taxon>
        <taxon>Pseudomassariaceae</taxon>
        <taxon>Pseudomassariella</taxon>
    </lineage>
</organism>
<dbReference type="GeneID" id="63781214"/>
<protein>
    <submittedName>
        <fullName evidence="2">Uncharacterized protein</fullName>
    </submittedName>
</protein>
<name>A0A1Y2E6S2_9PEZI</name>
<accession>A0A1Y2E6S2</accession>